<evidence type="ECO:0000313" key="12">
    <source>
        <dbReference type="Proteomes" id="UP000515150"/>
    </source>
</evidence>
<evidence type="ECO:0000256" key="3">
    <source>
        <dbReference type="ARBA" id="ARBA00022705"/>
    </source>
</evidence>
<dbReference type="GO" id="GO:0045893">
    <property type="term" value="P:positive regulation of DNA-templated transcription"/>
    <property type="evidence" value="ECO:0007669"/>
    <property type="project" value="UniProtKB-ARBA"/>
</dbReference>
<gene>
    <name evidence="13" type="primary">nfia</name>
</gene>
<keyword evidence="8 9" id="KW-0539">Nucleus</keyword>
<comment type="subcellular location">
    <subcellularLocation>
        <location evidence="1 9">Nucleus</location>
    </subcellularLocation>
</comment>
<dbReference type="CTD" id="4774"/>
<comment type="subunit">
    <text evidence="2 9">Binds DNA as a homodimer.</text>
</comment>
<feature type="compositionally biased region" description="Polar residues" evidence="10">
    <location>
        <begin position="459"/>
        <end position="473"/>
    </location>
</feature>
<keyword evidence="5 9" id="KW-0238">DNA-binding</keyword>
<dbReference type="PANTHER" id="PTHR11492:SF6">
    <property type="entry name" value="NUCLEAR FACTOR 1 A-TYPE"/>
    <property type="match status" value="1"/>
</dbReference>
<dbReference type="SMART" id="SM00523">
    <property type="entry name" value="DWA"/>
    <property type="match status" value="1"/>
</dbReference>
<keyword evidence="7 9" id="KW-0804">Transcription</keyword>
<organism evidence="12 13">
    <name type="scientific">Betta splendens</name>
    <name type="common">Siamese fighting fish</name>
    <dbReference type="NCBI Taxonomy" id="158456"/>
    <lineage>
        <taxon>Eukaryota</taxon>
        <taxon>Metazoa</taxon>
        <taxon>Chordata</taxon>
        <taxon>Craniata</taxon>
        <taxon>Vertebrata</taxon>
        <taxon>Euteleostomi</taxon>
        <taxon>Actinopterygii</taxon>
        <taxon>Neopterygii</taxon>
        <taxon>Teleostei</taxon>
        <taxon>Neoteleostei</taxon>
        <taxon>Acanthomorphata</taxon>
        <taxon>Anabantaria</taxon>
        <taxon>Anabantiformes</taxon>
        <taxon>Anabantoidei</taxon>
        <taxon>Osphronemidae</taxon>
        <taxon>Betta</taxon>
    </lineage>
</organism>
<dbReference type="Proteomes" id="UP000515150">
    <property type="component" value="Chromosome 4"/>
</dbReference>
<sequence>MKLADNVMAGKTSEGSIKWQLCYDISARTWWMDEFHPFIEALLPHVRAFAYTWFNLQARKRKYFKKHEKRMSKEEERAVKDELLGEKPEVKQKWASRLLAKLRKDIRPEFREDFVLTVTGKKPPCCVLSNPDQKGKMRRIDCLRQADKVWRLDLVMVILFKGVPLESTDGERLVKSPQCSNPSLCVQPHHIGVSVKELDLYLAYFVHAETGQSESPSQASESDIKEQPENGHLGFQDSFVTPGVFTVTELVRVSQTPIAAGTGPNFSLADLDSSSYYSMSPGAMRRPLPSTSSSSSAKRIKCMEEDVDSPGEESYYPGQGRSPGSGSQASSWHDVEPAGYKLRGSLASSFISRQGMPSPAGALKKSEKSGFCGAMPPPSGASSASTSSSSSSSPRTAFTHHHRPVITGPRASPHAPPSSLHFSSSPILQQPGSYFSHPAIRYHPQETLKEFVQLVCPDSAQQAGQPNGSSQGKVHNPFLPTPMLPPPPPPPMARPVPLPVDAKPPSTSSTEGGNSPTSPTYSTPTTSPAQRFVSVGPRDPGFNIPQQPQWYLG</sequence>
<proteinExistence type="inferred from homology"/>
<evidence type="ECO:0000256" key="5">
    <source>
        <dbReference type="ARBA" id="ARBA00023125"/>
    </source>
</evidence>
<evidence type="ECO:0000256" key="7">
    <source>
        <dbReference type="ARBA" id="ARBA00023163"/>
    </source>
</evidence>
<feature type="compositionally biased region" description="Pro residues" evidence="10">
    <location>
        <begin position="479"/>
        <end position="498"/>
    </location>
</feature>
<feature type="compositionally biased region" description="Polar residues" evidence="10">
    <location>
        <begin position="212"/>
        <end position="221"/>
    </location>
</feature>
<dbReference type="InterPro" id="IPR019548">
    <property type="entry name" value="CTF/NFI_DNA-bd_N"/>
</dbReference>
<keyword evidence="3 9" id="KW-0235">DNA replication</keyword>
<dbReference type="GO" id="GO:0000981">
    <property type="term" value="F:DNA-binding transcription factor activity, RNA polymerase II-specific"/>
    <property type="evidence" value="ECO:0007669"/>
    <property type="project" value="TreeGrafter"/>
</dbReference>
<comment type="function">
    <text evidence="9">Recognizes and binds the palindromic sequence 5'-TTGGCNNNNNGCCAA-3' present in viral and cellular promoters and in the origin of replication of adenovirus type 2. These proteins are individually capable of activating transcription and replication.</text>
</comment>
<dbReference type="PANTHER" id="PTHR11492">
    <property type="entry name" value="NUCLEAR FACTOR I"/>
    <property type="match status" value="1"/>
</dbReference>
<dbReference type="RefSeq" id="XP_029004849.1">
    <property type="nucleotide sequence ID" value="XM_029149016.3"/>
</dbReference>
<evidence type="ECO:0000256" key="6">
    <source>
        <dbReference type="ARBA" id="ARBA00023159"/>
    </source>
</evidence>
<evidence type="ECO:0000256" key="8">
    <source>
        <dbReference type="ARBA" id="ARBA00023242"/>
    </source>
</evidence>
<feature type="domain" description="CTF/NF-I" evidence="11">
    <location>
        <begin position="24"/>
        <end position="216"/>
    </location>
</feature>
<feature type="compositionally biased region" description="Low complexity" evidence="10">
    <location>
        <begin position="314"/>
        <end position="331"/>
    </location>
</feature>
<dbReference type="PROSITE" id="PS51080">
    <property type="entry name" value="CTF_NFI_2"/>
    <property type="match status" value="1"/>
</dbReference>
<comment type="similarity">
    <text evidence="9">Belongs to the CTF/NF-I family.</text>
</comment>
<evidence type="ECO:0000259" key="11">
    <source>
        <dbReference type="PROSITE" id="PS51080"/>
    </source>
</evidence>
<dbReference type="InterPro" id="IPR020604">
    <property type="entry name" value="CTF/NFI_DNA-bd-dom"/>
</dbReference>
<evidence type="ECO:0000256" key="1">
    <source>
        <dbReference type="ARBA" id="ARBA00004123"/>
    </source>
</evidence>
<dbReference type="InterPro" id="IPR019739">
    <property type="entry name" value="CTF/NFI_DNA-bd_CS"/>
</dbReference>
<feature type="region of interest" description="Disordered" evidence="10">
    <location>
        <begin position="212"/>
        <end position="233"/>
    </location>
</feature>
<feature type="compositionally biased region" description="Low complexity" evidence="10">
    <location>
        <begin position="515"/>
        <end position="528"/>
    </location>
</feature>
<dbReference type="Pfam" id="PF00859">
    <property type="entry name" value="CTF_NFI"/>
    <property type="match status" value="1"/>
</dbReference>
<evidence type="ECO:0000256" key="9">
    <source>
        <dbReference type="RuleBase" id="RU000690"/>
    </source>
</evidence>
<dbReference type="GO" id="GO:0000978">
    <property type="term" value="F:RNA polymerase II cis-regulatory region sequence-specific DNA binding"/>
    <property type="evidence" value="ECO:0007669"/>
    <property type="project" value="TreeGrafter"/>
</dbReference>
<feature type="compositionally biased region" description="Polar residues" evidence="10">
    <location>
        <begin position="505"/>
        <end position="514"/>
    </location>
</feature>
<feature type="compositionally biased region" description="Polar residues" evidence="10">
    <location>
        <begin position="420"/>
        <end position="433"/>
    </location>
</feature>
<accession>A0A6P7MFX8</accession>
<dbReference type="GO" id="GO:0006260">
    <property type="term" value="P:DNA replication"/>
    <property type="evidence" value="ECO:0007669"/>
    <property type="project" value="UniProtKB-KW"/>
</dbReference>
<feature type="region of interest" description="Disordered" evidence="10">
    <location>
        <begin position="459"/>
        <end position="553"/>
    </location>
</feature>
<feature type="region of interest" description="Disordered" evidence="10">
    <location>
        <begin position="353"/>
        <end position="437"/>
    </location>
</feature>
<dbReference type="InterPro" id="IPR000647">
    <property type="entry name" value="CTF/NFI"/>
</dbReference>
<dbReference type="Pfam" id="PF10524">
    <property type="entry name" value="NfI_DNAbd_pre-N"/>
    <property type="match status" value="1"/>
</dbReference>
<dbReference type="PROSITE" id="PS00349">
    <property type="entry name" value="CTF_NFI_1"/>
    <property type="match status" value="1"/>
</dbReference>
<reference evidence="13" key="1">
    <citation type="submission" date="2025-08" db="UniProtKB">
        <authorList>
            <consortium name="RefSeq"/>
        </authorList>
    </citation>
    <scope>IDENTIFICATION</scope>
</reference>
<evidence type="ECO:0000313" key="13">
    <source>
        <dbReference type="RefSeq" id="XP_029004849.1"/>
    </source>
</evidence>
<evidence type="ECO:0000256" key="2">
    <source>
        <dbReference type="ARBA" id="ARBA00011432"/>
    </source>
</evidence>
<dbReference type="GeneID" id="114854528"/>
<keyword evidence="4 9" id="KW-0805">Transcription regulation</keyword>
<name>A0A6P7MFX8_BETSP</name>
<dbReference type="InterPro" id="IPR003619">
    <property type="entry name" value="MAD_homology1_Dwarfin-type"/>
</dbReference>
<keyword evidence="12" id="KW-1185">Reference proteome</keyword>
<evidence type="ECO:0000256" key="4">
    <source>
        <dbReference type="ARBA" id="ARBA00023015"/>
    </source>
</evidence>
<dbReference type="GO" id="GO:0005634">
    <property type="term" value="C:nucleus"/>
    <property type="evidence" value="ECO:0007669"/>
    <property type="project" value="UniProtKB-SubCell"/>
</dbReference>
<protein>
    <recommendedName>
        <fullName evidence="9">Nuclear factor 1</fullName>
    </recommendedName>
</protein>
<dbReference type="AlphaFoldDB" id="A0A6P7MFX8"/>
<dbReference type="Pfam" id="PF03165">
    <property type="entry name" value="MH1"/>
    <property type="match status" value="1"/>
</dbReference>
<feature type="region of interest" description="Disordered" evidence="10">
    <location>
        <begin position="282"/>
        <end position="333"/>
    </location>
</feature>
<feature type="compositionally biased region" description="Polar residues" evidence="10">
    <location>
        <begin position="544"/>
        <end position="553"/>
    </location>
</feature>
<keyword evidence="6 9" id="KW-0010">Activator</keyword>
<evidence type="ECO:0000256" key="10">
    <source>
        <dbReference type="SAM" id="MobiDB-lite"/>
    </source>
</evidence>
<feature type="compositionally biased region" description="Low complexity" evidence="10">
    <location>
        <begin position="380"/>
        <end position="394"/>
    </location>
</feature>